<gene>
    <name evidence="1" type="ORF">C8E03_102623</name>
    <name evidence="2" type="ORF">CG710_012145</name>
</gene>
<reference evidence="2" key="3">
    <citation type="submission" date="2018-07" db="EMBL/GenBank/DDBJ databases">
        <authorList>
            <person name="Quirk P.G."/>
            <person name="Krulwich T.A."/>
        </authorList>
    </citation>
    <scope>NUCLEOTIDE SEQUENCE</scope>
    <source>
        <strain evidence="2">CCRI-19302</strain>
    </source>
</reference>
<dbReference type="Proteomes" id="UP000247523">
    <property type="component" value="Unassembled WGS sequence"/>
</dbReference>
<evidence type="ECO:0000313" key="3">
    <source>
        <dbReference type="Proteomes" id="UP000216411"/>
    </source>
</evidence>
<dbReference type="RefSeq" id="WP_094379192.1">
    <property type="nucleotide sequence ID" value="NZ_NOKA02000025.1"/>
</dbReference>
<evidence type="ECO:0008006" key="5">
    <source>
        <dbReference type="Google" id="ProtNLM"/>
    </source>
</evidence>
<dbReference type="Proteomes" id="UP000216411">
    <property type="component" value="Unassembled WGS sequence"/>
</dbReference>
<reference evidence="1 4" key="2">
    <citation type="submission" date="2018-05" db="EMBL/GenBank/DDBJ databases">
        <title>Genomic Encyclopedia of Type Strains, Phase IV (KMG-IV): sequencing the most valuable type-strain genomes for metagenomic binning, comparative biology and taxonomic classification.</title>
        <authorList>
            <person name="Goeker M."/>
        </authorList>
    </citation>
    <scope>NUCLEOTIDE SEQUENCE [LARGE SCALE GENOMIC DNA]</scope>
    <source>
        <strain evidence="1 4">DSM 28816</strain>
    </source>
</reference>
<protein>
    <recommendedName>
        <fullName evidence="5">Lipoprotein</fullName>
    </recommendedName>
</protein>
<name>A0A255I3G6_9FIRM</name>
<dbReference type="AlphaFoldDB" id="A0A255I3G6"/>
<evidence type="ECO:0000313" key="1">
    <source>
        <dbReference type="EMBL" id="PXV93848.1"/>
    </source>
</evidence>
<sequence length="144" mass="15808">MIAKILFVMFGFVVLSFLSLSGCVSNISESKIEVGFSEFTGEKVQDIQLNDGITHMKLSGTISLTSGSVEIYIKVKDTDEKLYSETFFEENSGTINIEIKDLKGNSNFVLGIDSNSAKDFKLSLTSDQKLIKDKEKPAVPAVPK</sequence>
<comment type="caution">
    <text evidence="2">The sequence shown here is derived from an EMBL/GenBank/DDBJ whole genome shotgun (WGS) entry which is preliminary data.</text>
</comment>
<accession>A0A255I3G6</accession>
<reference evidence="2 3" key="1">
    <citation type="journal article" date="2017" name="Genome Announc.">
        <title>Draft Genome Sequence of a Sporulating and Motile Strain of Lachnotalea glycerini Isolated from Water in Quebec City, Canada.</title>
        <authorList>
            <person name="Maheux A.F."/>
            <person name="Boudreau D.K."/>
            <person name="Berube E."/>
            <person name="Boissinot M."/>
            <person name="Raymond F."/>
            <person name="Brodeur S."/>
            <person name="Corbeil J."/>
            <person name="Isabel S."/>
            <person name="Omar R.F."/>
            <person name="Bergeron M.G."/>
        </authorList>
    </citation>
    <scope>NUCLEOTIDE SEQUENCE [LARGE SCALE GENOMIC DNA]</scope>
    <source>
        <strain evidence="2 3">CCRI-19302</strain>
    </source>
</reference>
<evidence type="ECO:0000313" key="4">
    <source>
        <dbReference type="Proteomes" id="UP000247523"/>
    </source>
</evidence>
<proteinExistence type="predicted"/>
<dbReference type="PROSITE" id="PS51257">
    <property type="entry name" value="PROKAR_LIPOPROTEIN"/>
    <property type="match status" value="1"/>
</dbReference>
<dbReference type="EMBL" id="NOKA02000025">
    <property type="protein sequence ID" value="RDY30913.1"/>
    <property type="molecule type" value="Genomic_DNA"/>
</dbReference>
<organism evidence="2 3">
    <name type="scientific">Lachnotalea glycerini</name>
    <dbReference type="NCBI Taxonomy" id="1763509"/>
    <lineage>
        <taxon>Bacteria</taxon>
        <taxon>Bacillati</taxon>
        <taxon>Bacillota</taxon>
        <taxon>Clostridia</taxon>
        <taxon>Lachnospirales</taxon>
        <taxon>Lachnospiraceae</taxon>
        <taxon>Lachnotalea</taxon>
    </lineage>
</organism>
<evidence type="ECO:0000313" key="2">
    <source>
        <dbReference type="EMBL" id="RDY30913.1"/>
    </source>
</evidence>
<dbReference type="EMBL" id="QICS01000002">
    <property type="protein sequence ID" value="PXV93848.1"/>
    <property type="molecule type" value="Genomic_DNA"/>
</dbReference>
<keyword evidence="3" id="KW-1185">Reference proteome</keyword>